<name>A0A1B4VDS2_9GAMM</name>
<dbReference type="InterPro" id="IPR029752">
    <property type="entry name" value="D-isomer_DH_CS1"/>
</dbReference>
<dbReference type="EMBL" id="AP014936">
    <property type="protein sequence ID" value="BAU48627.1"/>
    <property type="molecule type" value="Genomic_DNA"/>
</dbReference>
<dbReference type="GO" id="GO:0016616">
    <property type="term" value="F:oxidoreductase activity, acting on the CH-OH group of donors, NAD or NADP as acceptor"/>
    <property type="evidence" value="ECO:0007669"/>
    <property type="project" value="InterPro"/>
</dbReference>
<dbReference type="InterPro" id="IPR006139">
    <property type="entry name" value="D-isomer_2_OHA_DH_cat_dom"/>
</dbReference>
<protein>
    <submittedName>
        <fullName evidence="7">3-phosphoglycerate dehydrogenase</fullName>
    </submittedName>
</protein>
<comment type="similarity">
    <text evidence="4">Belongs to the D-isomer specific 2-hydroxyacid dehydrogenase family.</text>
</comment>
<dbReference type="AlphaFoldDB" id="A0A1B4VDS2"/>
<dbReference type="Gene3D" id="3.30.70.260">
    <property type="match status" value="1"/>
</dbReference>
<dbReference type="PANTHER" id="PTHR42938">
    <property type="entry name" value="FORMATE DEHYDROGENASE 1"/>
    <property type="match status" value="1"/>
</dbReference>
<dbReference type="RefSeq" id="WP_096461114.1">
    <property type="nucleotide sequence ID" value="NZ_AP014936.1"/>
</dbReference>
<keyword evidence="2" id="KW-0520">NAD</keyword>
<dbReference type="InterPro" id="IPR036291">
    <property type="entry name" value="NAD(P)-bd_dom_sf"/>
</dbReference>
<evidence type="ECO:0000256" key="4">
    <source>
        <dbReference type="RuleBase" id="RU003719"/>
    </source>
</evidence>
<dbReference type="PANTHER" id="PTHR42938:SF47">
    <property type="entry name" value="HYDROXYPYRUVATE REDUCTASE"/>
    <property type="match status" value="1"/>
</dbReference>
<dbReference type="Proteomes" id="UP000218899">
    <property type="component" value="Chromosome"/>
</dbReference>
<dbReference type="SUPFAM" id="SSF51735">
    <property type="entry name" value="NAD(P)-binding Rossmann-fold domains"/>
    <property type="match status" value="1"/>
</dbReference>
<gene>
    <name evidence="7" type="ORF">SVA_2075</name>
</gene>
<evidence type="ECO:0000256" key="3">
    <source>
        <dbReference type="ARBA" id="ARBA00029440"/>
    </source>
</evidence>
<dbReference type="Gene3D" id="3.40.50.720">
    <property type="entry name" value="NAD(P)-binding Rossmann-like Domain"/>
    <property type="match status" value="2"/>
</dbReference>
<dbReference type="KEGG" id="sva:SVA_2075"/>
<comment type="pathway">
    <text evidence="3">Amino-acid biosynthesis.</text>
</comment>
<sequence>MYKILTLNNISPLGLSRLPDELYQVGTAIPEPDAILVRSANMHELAIPKSLKAVGRAGAGVNNIPVAKMSQLGIPVFNAPGANANAVKELVVAGLIMACRHIAPAWEFARALNGTDEEIHKAVEAGKKKFAGFELPGRTLGVIGLGAIGRIVANAGVALGMKVVGFDPGLTVEGAWQLSASVQKARSIDDLLKNVDFVTFHVPLNDKTRYMINAERLKLMRDGVVILNFAREGIVDDAAVSAAIKSGKVYAYVCDFPNNVLKNHERVVTLPHLGASTREAEENCAVMVADQVRDFLENGNIRNSVNFPEVVLPRGTDYRMVVANANVPNMLGQISEAFGLAGMNIHDMVNMSRGELAYTVVDLDSPIPEAVREHIAGIQGVLMARIVDPPRPF</sequence>
<evidence type="ECO:0000313" key="7">
    <source>
        <dbReference type="EMBL" id="BAU48627.1"/>
    </source>
</evidence>
<evidence type="ECO:0000259" key="6">
    <source>
        <dbReference type="Pfam" id="PF02826"/>
    </source>
</evidence>
<reference evidence="7 8" key="1">
    <citation type="submission" date="2015-08" db="EMBL/GenBank/DDBJ databases">
        <title>Complete genome sequence of Sulfurifustis variabilis.</title>
        <authorList>
            <person name="Miura A."/>
            <person name="Kojima H."/>
            <person name="Fukui M."/>
        </authorList>
    </citation>
    <scope>NUCLEOTIDE SEQUENCE [LARGE SCALE GENOMIC DNA]</scope>
    <source>
        <strain evidence="8">skN76</strain>
    </source>
</reference>
<dbReference type="OrthoDB" id="9805416at2"/>
<dbReference type="Pfam" id="PF02826">
    <property type="entry name" value="2-Hacid_dh_C"/>
    <property type="match status" value="1"/>
</dbReference>
<dbReference type="SUPFAM" id="SSF52283">
    <property type="entry name" value="Formate/glycerate dehydrogenase catalytic domain-like"/>
    <property type="match status" value="1"/>
</dbReference>
<dbReference type="InterPro" id="IPR045865">
    <property type="entry name" value="ACT-like_dom_sf"/>
</dbReference>
<feature type="domain" description="D-isomer specific 2-hydroxyacid dehydrogenase catalytic" evidence="5">
    <location>
        <begin position="27"/>
        <end position="306"/>
    </location>
</feature>
<dbReference type="GO" id="GO:0051287">
    <property type="term" value="F:NAD binding"/>
    <property type="evidence" value="ECO:0007669"/>
    <property type="project" value="InterPro"/>
</dbReference>
<evidence type="ECO:0000313" key="8">
    <source>
        <dbReference type="Proteomes" id="UP000218899"/>
    </source>
</evidence>
<evidence type="ECO:0000256" key="1">
    <source>
        <dbReference type="ARBA" id="ARBA00023002"/>
    </source>
</evidence>
<feature type="domain" description="D-isomer specific 2-hydroxyacid dehydrogenase NAD-binding" evidence="6">
    <location>
        <begin position="106"/>
        <end position="274"/>
    </location>
</feature>
<dbReference type="CDD" id="cd12174">
    <property type="entry name" value="PGDH_like_3"/>
    <property type="match status" value="1"/>
</dbReference>
<evidence type="ECO:0000256" key="2">
    <source>
        <dbReference type="ARBA" id="ARBA00023027"/>
    </source>
</evidence>
<dbReference type="PROSITE" id="PS00065">
    <property type="entry name" value="D_2_HYDROXYACID_DH_1"/>
    <property type="match status" value="1"/>
</dbReference>
<keyword evidence="1 4" id="KW-0560">Oxidoreductase</keyword>
<dbReference type="InterPro" id="IPR006140">
    <property type="entry name" value="D-isomer_DH_NAD-bd"/>
</dbReference>
<accession>A0A1B4VDS2</accession>
<dbReference type="Pfam" id="PF00389">
    <property type="entry name" value="2-Hacid_dh"/>
    <property type="match status" value="1"/>
</dbReference>
<keyword evidence="8" id="KW-1185">Reference proteome</keyword>
<proteinExistence type="inferred from homology"/>
<evidence type="ECO:0000259" key="5">
    <source>
        <dbReference type="Pfam" id="PF00389"/>
    </source>
</evidence>
<dbReference type="SUPFAM" id="SSF55021">
    <property type="entry name" value="ACT-like"/>
    <property type="match status" value="1"/>
</dbReference>
<organism evidence="7 8">
    <name type="scientific">Sulfurifustis variabilis</name>
    <dbReference type="NCBI Taxonomy" id="1675686"/>
    <lineage>
        <taxon>Bacteria</taxon>
        <taxon>Pseudomonadati</taxon>
        <taxon>Pseudomonadota</taxon>
        <taxon>Gammaproteobacteria</taxon>
        <taxon>Acidiferrobacterales</taxon>
        <taxon>Acidiferrobacteraceae</taxon>
        <taxon>Sulfurifustis</taxon>
    </lineage>
</organism>